<dbReference type="OrthoDB" id="2342932at2759"/>
<dbReference type="AlphaFoldDB" id="A0A815PBZ9"/>
<dbReference type="InterPro" id="IPR001232">
    <property type="entry name" value="SKP1-like"/>
</dbReference>
<dbReference type="Pfam" id="PF03931">
    <property type="entry name" value="Skp1_POZ"/>
    <property type="match status" value="1"/>
</dbReference>
<evidence type="ECO:0000256" key="1">
    <source>
        <dbReference type="ARBA" id="ARBA00009993"/>
    </source>
</evidence>
<dbReference type="PANTHER" id="PTHR11165">
    <property type="entry name" value="SKP1"/>
    <property type="match status" value="1"/>
</dbReference>
<dbReference type="EMBL" id="CAJNOJ010000434">
    <property type="protein sequence ID" value="CAF1447123.1"/>
    <property type="molecule type" value="Genomic_DNA"/>
</dbReference>
<protein>
    <submittedName>
        <fullName evidence="5">Uncharacterized protein</fullName>
    </submittedName>
</protein>
<gene>
    <name evidence="5" type="ORF">EDS130_LOCUS39282</name>
</gene>
<evidence type="ECO:0000313" key="6">
    <source>
        <dbReference type="Proteomes" id="UP000663852"/>
    </source>
</evidence>
<reference evidence="5" key="1">
    <citation type="submission" date="2021-02" db="EMBL/GenBank/DDBJ databases">
        <authorList>
            <person name="Nowell W R."/>
        </authorList>
    </citation>
    <scope>NUCLEOTIDE SEQUENCE</scope>
</reference>
<dbReference type="Proteomes" id="UP000663852">
    <property type="component" value="Unassembled WGS sequence"/>
</dbReference>
<evidence type="ECO:0000256" key="2">
    <source>
        <dbReference type="ARBA" id="ARBA00022786"/>
    </source>
</evidence>
<dbReference type="FunFam" id="3.30.710.10:FF:000124">
    <property type="entry name" value="Protein CBG09126"/>
    <property type="match status" value="1"/>
</dbReference>
<comment type="caution">
    <text evidence="5">The sequence shown here is derived from an EMBL/GenBank/DDBJ whole genome shotgun (WGS) entry which is preliminary data.</text>
</comment>
<keyword evidence="2" id="KW-0833">Ubl conjugation pathway</keyword>
<accession>A0A815PBZ9</accession>
<dbReference type="InterPro" id="IPR016073">
    <property type="entry name" value="Skp1_comp_POZ"/>
</dbReference>
<dbReference type="InterPro" id="IPR016072">
    <property type="entry name" value="Skp1_comp_dimer"/>
</dbReference>
<dbReference type="Gene3D" id="3.30.710.10">
    <property type="entry name" value="Potassium Channel Kv1.1, Chain A"/>
    <property type="match status" value="1"/>
</dbReference>
<dbReference type="SUPFAM" id="SSF54695">
    <property type="entry name" value="POZ domain"/>
    <property type="match status" value="1"/>
</dbReference>
<sequence length="150" mass="17625">MTKLCFLPSSKRRLKTWLRFKYQIKNNGPLSKFLSEDDTSDKPVQLANVNAEVLKKIIEWAEHHQDDEIEDEDGQPKAKRVVYLQEWDIKYFKIDQQMIFEIIMASNYLGMIKLLDMACKTIADMIKDKTPEEVRQTFNIPNDLEDPQSA</sequence>
<evidence type="ECO:0000313" key="5">
    <source>
        <dbReference type="EMBL" id="CAF1447123.1"/>
    </source>
</evidence>
<evidence type="ECO:0000259" key="4">
    <source>
        <dbReference type="Pfam" id="PF03931"/>
    </source>
</evidence>
<name>A0A815PBZ9_ADIRI</name>
<dbReference type="SMART" id="SM00512">
    <property type="entry name" value="Skp1"/>
    <property type="match status" value="1"/>
</dbReference>
<organism evidence="5 6">
    <name type="scientific">Adineta ricciae</name>
    <name type="common">Rotifer</name>
    <dbReference type="NCBI Taxonomy" id="249248"/>
    <lineage>
        <taxon>Eukaryota</taxon>
        <taxon>Metazoa</taxon>
        <taxon>Spiralia</taxon>
        <taxon>Gnathifera</taxon>
        <taxon>Rotifera</taxon>
        <taxon>Eurotatoria</taxon>
        <taxon>Bdelloidea</taxon>
        <taxon>Adinetida</taxon>
        <taxon>Adinetidae</taxon>
        <taxon>Adineta</taxon>
    </lineage>
</organism>
<dbReference type="InterPro" id="IPR016897">
    <property type="entry name" value="SKP1"/>
</dbReference>
<feature type="domain" description="SKP1 component dimerisation" evidence="3">
    <location>
        <begin position="113"/>
        <end position="145"/>
    </location>
</feature>
<dbReference type="InterPro" id="IPR036296">
    <property type="entry name" value="SKP1-like_dim_sf"/>
</dbReference>
<feature type="domain" description="SKP1 component POZ" evidence="4">
    <location>
        <begin position="36"/>
        <end position="65"/>
    </location>
</feature>
<comment type="similarity">
    <text evidence="1">Belongs to the SKP1 family.</text>
</comment>
<dbReference type="GO" id="GO:0006511">
    <property type="term" value="P:ubiquitin-dependent protein catabolic process"/>
    <property type="evidence" value="ECO:0007669"/>
    <property type="project" value="InterPro"/>
</dbReference>
<dbReference type="SUPFAM" id="SSF81382">
    <property type="entry name" value="Skp1 dimerisation domain-like"/>
    <property type="match status" value="1"/>
</dbReference>
<evidence type="ECO:0000259" key="3">
    <source>
        <dbReference type="Pfam" id="PF01466"/>
    </source>
</evidence>
<dbReference type="Pfam" id="PF01466">
    <property type="entry name" value="Skp1"/>
    <property type="match status" value="1"/>
</dbReference>
<dbReference type="InterPro" id="IPR011333">
    <property type="entry name" value="SKP1/BTB/POZ_sf"/>
</dbReference>
<proteinExistence type="inferred from homology"/>